<dbReference type="Proteomes" id="UP000295626">
    <property type="component" value="Unassembled WGS sequence"/>
</dbReference>
<reference evidence="2 3" key="1">
    <citation type="submission" date="2019-02" db="EMBL/GenBank/DDBJ databases">
        <title>Draft genome sequences of novel Actinobacteria.</title>
        <authorList>
            <person name="Sahin N."/>
            <person name="Ay H."/>
            <person name="Saygin H."/>
        </authorList>
    </citation>
    <scope>NUCLEOTIDE SEQUENCE [LARGE SCALE GENOMIC DNA]</scope>
    <source>
        <strain evidence="2 3">JCM 30529</strain>
    </source>
</reference>
<sequence length="67" mass="6864">MRPETLWLILGLAVPAVLLMAYARMVHSRLVSALAGLLAGLITLAMVAIVVLAALGMLPAPAAVTEG</sequence>
<keyword evidence="1" id="KW-0472">Membrane</keyword>
<dbReference type="EMBL" id="SMKE01000318">
    <property type="protein sequence ID" value="TDB95380.1"/>
    <property type="molecule type" value="Genomic_DNA"/>
</dbReference>
<gene>
    <name evidence="2" type="ORF">E1091_10265</name>
</gene>
<feature type="transmembrane region" description="Helical" evidence="1">
    <location>
        <begin position="6"/>
        <end position="23"/>
    </location>
</feature>
<organism evidence="2 3">
    <name type="scientific">Micromonospora fluostatini</name>
    <dbReference type="NCBI Taxonomy" id="1629071"/>
    <lineage>
        <taxon>Bacteria</taxon>
        <taxon>Bacillati</taxon>
        <taxon>Actinomycetota</taxon>
        <taxon>Actinomycetes</taxon>
        <taxon>Micromonosporales</taxon>
        <taxon>Micromonosporaceae</taxon>
        <taxon>Micromonospora</taxon>
    </lineage>
</organism>
<keyword evidence="1" id="KW-1133">Transmembrane helix</keyword>
<keyword evidence="1" id="KW-0812">Transmembrane</keyword>
<evidence type="ECO:0000256" key="1">
    <source>
        <dbReference type="SAM" id="Phobius"/>
    </source>
</evidence>
<comment type="caution">
    <text evidence="2">The sequence shown here is derived from an EMBL/GenBank/DDBJ whole genome shotgun (WGS) entry which is preliminary data.</text>
</comment>
<feature type="transmembrane region" description="Helical" evidence="1">
    <location>
        <begin position="30"/>
        <end position="58"/>
    </location>
</feature>
<evidence type="ECO:0000313" key="3">
    <source>
        <dbReference type="Proteomes" id="UP000295626"/>
    </source>
</evidence>
<accession>A0ABY2DH74</accession>
<protein>
    <submittedName>
        <fullName evidence="2">Uncharacterized protein</fullName>
    </submittedName>
</protein>
<evidence type="ECO:0000313" key="2">
    <source>
        <dbReference type="EMBL" id="TDB95380.1"/>
    </source>
</evidence>
<keyword evidence="3" id="KW-1185">Reference proteome</keyword>
<proteinExistence type="predicted"/>
<name>A0ABY2DH74_9ACTN</name>